<sequence>MKCDIRCTRALNSRHEQKWQTISHSDIPPESLGETGALSLKPPTEEDLRQSAALEEALTQMDVFESREEMHQRREALSKLQEMSNHWIYKKAVEQNLPEHIALSTTGKIFTFGSYRLGVNFRGADIDALLVAPRFITREQFFSDFQALLADDDSVEDPHAVPHAYVPLLKLKCMGVEVNQID</sequence>
<dbReference type="InterPro" id="IPR048840">
    <property type="entry name" value="PolA_pol_NTPase"/>
</dbReference>
<feature type="domain" description="Poly(A) polymerase nucleotidyltransferase" evidence="2">
    <location>
        <begin position="33"/>
        <end position="178"/>
    </location>
</feature>
<name>A0A0R3UCP9_MESCO</name>
<evidence type="ECO:0000259" key="2">
    <source>
        <dbReference type="Pfam" id="PF20750"/>
    </source>
</evidence>
<dbReference type="GO" id="GO:1990817">
    <property type="term" value="F:poly(A) RNA polymerase activity"/>
    <property type="evidence" value="ECO:0007669"/>
    <property type="project" value="TreeGrafter"/>
</dbReference>
<dbReference type="GO" id="GO:0005634">
    <property type="term" value="C:nucleus"/>
    <property type="evidence" value="ECO:0007669"/>
    <property type="project" value="TreeGrafter"/>
</dbReference>
<gene>
    <name evidence="3" type="ORF">MCOS_LOCUS4698</name>
</gene>
<dbReference type="STRING" id="53468.A0A0R3UCP9"/>
<accession>A0A0R3UCP9</accession>
<keyword evidence="4" id="KW-1185">Reference proteome</keyword>
<dbReference type="Proteomes" id="UP000267029">
    <property type="component" value="Unassembled WGS sequence"/>
</dbReference>
<dbReference type="OrthoDB" id="412748at2759"/>
<reference evidence="3 4" key="1">
    <citation type="submission" date="2018-10" db="EMBL/GenBank/DDBJ databases">
        <authorList>
            <consortium name="Pathogen Informatics"/>
        </authorList>
    </citation>
    <scope>NUCLEOTIDE SEQUENCE [LARGE SCALE GENOMIC DNA]</scope>
</reference>
<evidence type="ECO:0000313" key="4">
    <source>
        <dbReference type="Proteomes" id="UP000267029"/>
    </source>
</evidence>
<dbReference type="PANTHER" id="PTHR10682:SF10">
    <property type="entry name" value="POLYNUCLEOTIDE ADENYLYLTRANSFERASE"/>
    <property type="match status" value="1"/>
</dbReference>
<protein>
    <recommendedName>
        <fullName evidence="2">Poly(A) polymerase nucleotidyltransferase domain-containing protein</fullName>
    </recommendedName>
</protein>
<evidence type="ECO:0000256" key="1">
    <source>
        <dbReference type="SAM" id="MobiDB-lite"/>
    </source>
</evidence>
<dbReference type="AlphaFoldDB" id="A0A0R3UCP9"/>
<evidence type="ECO:0000313" key="3">
    <source>
        <dbReference type="EMBL" id="VDD78695.1"/>
    </source>
</evidence>
<dbReference type="InterPro" id="IPR043519">
    <property type="entry name" value="NT_sf"/>
</dbReference>
<dbReference type="PANTHER" id="PTHR10682">
    <property type="entry name" value="POLY A POLYMERASE"/>
    <property type="match status" value="1"/>
</dbReference>
<dbReference type="Gene3D" id="3.30.460.10">
    <property type="entry name" value="Beta Polymerase, domain 2"/>
    <property type="match status" value="1"/>
</dbReference>
<feature type="region of interest" description="Disordered" evidence="1">
    <location>
        <begin position="19"/>
        <end position="39"/>
    </location>
</feature>
<organism evidence="3 4">
    <name type="scientific">Mesocestoides corti</name>
    <name type="common">Flatworm</name>
    <dbReference type="NCBI Taxonomy" id="53468"/>
    <lineage>
        <taxon>Eukaryota</taxon>
        <taxon>Metazoa</taxon>
        <taxon>Spiralia</taxon>
        <taxon>Lophotrochozoa</taxon>
        <taxon>Platyhelminthes</taxon>
        <taxon>Cestoda</taxon>
        <taxon>Eucestoda</taxon>
        <taxon>Cyclophyllidea</taxon>
        <taxon>Mesocestoididae</taxon>
        <taxon>Mesocestoides</taxon>
    </lineage>
</organism>
<proteinExistence type="predicted"/>
<dbReference type="CDD" id="cd05402">
    <property type="entry name" value="NT_PAP_TUTase"/>
    <property type="match status" value="1"/>
</dbReference>
<dbReference type="SUPFAM" id="SSF81301">
    <property type="entry name" value="Nucleotidyltransferase"/>
    <property type="match status" value="1"/>
</dbReference>
<dbReference type="Pfam" id="PF20750">
    <property type="entry name" value="PAP_NTPase"/>
    <property type="match status" value="1"/>
</dbReference>
<dbReference type="EMBL" id="UXSR01002099">
    <property type="protein sequence ID" value="VDD78695.1"/>
    <property type="molecule type" value="Genomic_DNA"/>
</dbReference>